<organism evidence="4 5">
    <name type="scientific">Asanoa ishikariensis</name>
    <dbReference type="NCBI Taxonomy" id="137265"/>
    <lineage>
        <taxon>Bacteria</taxon>
        <taxon>Bacillati</taxon>
        <taxon>Actinomycetota</taxon>
        <taxon>Actinomycetes</taxon>
        <taxon>Micromonosporales</taxon>
        <taxon>Micromonosporaceae</taxon>
        <taxon>Asanoa</taxon>
    </lineage>
</organism>
<feature type="binding site" evidence="3">
    <location>
        <position position="282"/>
    </location>
    <ligand>
        <name>Mg(2+)</name>
        <dbReference type="ChEBI" id="CHEBI:18420"/>
        <label>1</label>
    </ligand>
</feature>
<dbReference type="Pfam" id="PF03747">
    <property type="entry name" value="ADP_ribosyl_GH"/>
    <property type="match status" value="1"/>
</dbReference>
<evidence type="ECO:0000256" key="2">
    <source>
        <dbReference type="ARBA" id="ARBA00022801"/>
    </source>
</evidence>
<keyword evidence="5" id="KW-1185">Reference proteome</keyword>
<dbReference type="PANTHER" id="PTHR16222">
    <property type="entry name" value="ADP-RIBOSYLGLYCOHYDROLASE"/>
    <property type="match status" value="1"/>
</dbReference>
<dbReference type="GO" id="GO:0016787">
    <property type="term" value="F:hydrolase activity"/>
    <property type="evidence" value="ECO:0007669"/>
    <property type="project" value="UniProtKB-KW"/>
</dbReference>
<feature type="binding site" evidence="3">
    <location>
        <position position="53"/>
    </location>
    <ligand>
        <name>Mg(2+)</name>
        <dbReference type="ChEBI" id="CHEBI:18420"/>
        <label>1</label>
    </ligand>
</feature>
<dbReference type="SUPFAM" id="SSF101478">
    <property type="entry name" value="ADP-ribosylglycohydrolase"/>
    <property type="match status" value="1"/>
</dbReference>
<feature type="binding site" evidence="3">
    <location>
        <position position="281"/>
    </location>
    <ligand>
        <name>Mg(2+)</name>
        <dbReference type="ChEBI" id="CHEBI:18420"/>
        <label>1</label>
    </ligand>
</feature>
<name>A0A1H3MKN2_9ACTN</name>
<evidence type="ECO:0000313" key="5">
    <source>
        <dbReference type="Proteomes" id="UP000199632"/>
    </source>
</evidence>
<comment type="cofactor">
    <cofactor evidence="3">
        <name>Mg(2+)</name>
        <dbReference type="ChEBI" id="CHEBI:18420"/>
    </cofactor>
    <text evidence="3">Binds 2 magnesium ions per subunit.</text>
</comment>
<feature type="binding site" evidence="3">
    <location>
        <position position="279"/>
    </location>
    <ligand>
        <name>Mg(2+)</name>
        <dbReference type="ChEBI" id="CHEBI:18420"/>
        <label>1</label>
    </ligand>
</feature>
<feature type="binding site" evidence="3">
    <location>
        <position position="54"/>
    </location>
    <ligand>
        <name>Mg(2+)</name>
        <dbReference type="ChEBI" id="CHEBI:18420"/>
        <label>1</label>
    </ligand>
</feature>
<evidence type="ECO:0000256" key="1">
    <source>
        <dbReference type="ARBA" id="ARBA00010702"/>
    </source>
</evidence>
<keyword evidence="3" id="KW-0479">Metal-binding</keyword>
<dbReference type="Proteomes" id="UP000199632">
    <property type="component" value="Unassembled WGS sequence"/>
</dbReference>
<dbReference type="InterPro" id="IPR005502">
    <property type="entry name" value="Ribosyl_crysJ1"/>
</dbReference>
<dbReference type="PANTHER" id="PTHR16222:SF24">
    <property type="entry name" value="ADP-RIBOSYLHYDROLASE ARH3"/>
    <property type="match status" value="1"/>
</dbReference>
<dbReference type="STRING" id="137265.SAMN05421684_1469"/>
<proteinExistence type="inferred from homology"/>
<dbReference type="OrthoDB" id="9798107at2"/>
<dbReference type="RefSeq" id="WP_090788614.1">
    <property type="nucleotide sequence ID" value="NZ_BOND01000017.1"/>
</dbReference>
<feature type="binding site" evidence="3">
    <location>
        <position position="52"/>
    </location>
    <ligand>
        <name>Mg(2+)</name>
        <dbReference type="ChEBI" id="CHEBI:18420"/>
        <label>1</label>
    </ligand>
</feature>
<reference evidence="5" key="1">
    <citation type="submission" date="2016-10" db="EMBL/GenBank/DDBJ databases">
        <authorList>
            <person name="Varghese N."/>
            <person name="Submissions S."/>
        </authorList>
    </citation>
    <scope>NUCLEOTIDE SEQUENCE [LARGE SCALE GENOMIC DNA]</scope>
    <source>
        <strain evidence="5">DSM 44718</strain>
    </source>
</reference>
<dbReference type="InterPro" id="IPR050792">
    <property type="entry name" value="ADP-ribosylglycohydrolase"/>
</dbReference>
<evidence type="ECO:0000256" key="3">
    <source>
        <dbReference type="PIRSR" id="PIRSR605502-1"/>
    </source>
</evidence>
<keyword evidence="2 4" id="KW-0378">Hydrolase</keyword>
<accession>A0A1H3MKN2</accession>
<protein>
    <submittedName>
        <fullName evidence="4">ADP-ribosylglycohydrolase</fullName>
    </submittedName>
</protein>
<comment type="similarity">
    <text evidence="1">Belongs to the ADP-ribosylglycohydrolase family.</text>
</comment>
<evidence type="ECO:0000313" key="4">
    <source>
        <dbReference type="EMBL" id="SDY77247.1"/>
    </source>
</evidence>
<sequence>MSYRSRVRGCLLGGAIGDALGNPVEFLSMHRIRARFGPDGLTELLGDPALITDDTQMTLFTAEGLIRAGVRGEDVAPAVHRAHLRWLDTQRRPAPPPDADGGLAGHAFLYARRAPGNACLSGLESGRMGTLADPANPDSKGCGAVMRSAPFGLDPRWTVEEAFAAAVECAVQTHGHPSGYLAAGAFAAITHEMVLAERGLVEAVEGALGLLRQRPKHDEVTAALEQALTLDRAATPERVETLGGGWVAEEALAIGVYAALAHPTDVRRALLVAANHSGDSDSTAAIAGNLLGAWHGEAALPADWVLRVEGRDTIIKVADDLAGQFPHAGQEMAG</sequence>
<dbReference type="EMBL" id="FNQB01000001">
    <property type="protein sequence ID" value="SDY77247.1"/>
    <property type="molecule type" value="Genomic_DNA"/>
</dbReference>
<gene>
    <name evidence="4" type="ORF">SAMN05421684_1469</name>
</gene>
<dbReference type="Gene3D" id="1.10.4080.10">
    <property type="entry name" value="ADP-ribosylation/Crystallin J1"/>
    <property type="match status" value="1"/>
</dbReference>
<dbReference type="GO" id="GO:0046872">
    <property type="term" value="F:metal ion binding"/>
    <property type="evidence" value="ECO:0007669"/>
    <property type="project" value="UniProtKB-KW"/>
</dbReference>
<dbReference type="AlphaFoldDB" id="A0A1H3MKN2"/>
<keyword evidence="3" id="KW-0460">Magnesium</keyword>
<dbReference type="InterPro" id="IPR036705">
    <property type="entry name" value="Ribosyl_crysJ1_sf"/>
</dbReference>